<sequence>MSATTTWNVPRYMSRNILSTTLLSVYRNVARGGCGCVSAAYIVIISSVLKRKRKKVVDAEFLITLLTNGRLHSVTNGATLTRDTCARSRGGSKQHAPRHVKC</sequence>
<keyword evidence="1" id="KW-0472">Membrane</keyword>
<proteinExistence type="predicted"/>
<comment type="caution">
    <text evidence="2">The sequence shown here is derived from an EMBL/GenBank/DDBJ whole genome shotgun (WGS) entry which is preliminary data.</text>
</comment>
<protein>
    <submittedName>
        <fullName evidence="2">Uncharacterized protein</fullName>
    </submittedName>
</protein>
<reference evidence="2 3" key="1">
    <citation type="submission" date="2023-11" db="EMBL/GenBank/DDBJ databases">
        <authorList>
            <person name="Okamura Y."/>
        </authorList>
    </citation>
    <scope>NUCLEOTIDE SEQUENCE [LARGE SCALE GENOMIC DNA]</scope>
</reference>
<dbReference type="Proteomes" id="UP001497472">
    <property type="component" value="Unassembled WGS sequence"/>
</dbReference>
<keyword evidence="1" id="KW-1133">Transmembrane helix</keyword>
<organism evidence="2 3">
    <name type="scientific">Leptosia nina</name>
    <dbReference type="NCBI Taxonomy" id="320188"/>
    <lineage>
        <taxon>Eukaryota</taxon>
        <taxon>Metazoa</taxon>
        <taxon>Ecdysozoa</taxon>
        <taxon>Arthropoda</taxon>
        <taxon>Hexapoda</taxon>
        <taxon>Insecta</taxon>
        <taxon>Pterygota</taxon>
        <taxon>Neoptera</taxon>
        <taxon>Endopterygota</taxon>
        <taxon>Lepidoptera</taxon>
        <taxon>Glossata</taxon>
        <taxon>Ditrysia</taxon>
        <taxon>Papilionoidea</taxon>
        <taxon>Pieridae</taxon>
        <taxon>Pierinae</taxon>
        <taxon>Leptosia</taxon>
    </lineage>
</organism>
<keyword evidence="3" id="KW-1185">Reference proteome</keyword>
<feature type="transmembrane region" description="Helical" evidence="1">
    <location>
        <begin position="29"/>
        <end position="49"/>
    </location>
</feature>
<dbReference type="AlphaFoldDB" id="A0AAV1J2Y2"/>
<evidence type="ECO:0000313" key="3">
    <source>
        <dbReference type="Proteomes" id="UP001497472"/>
    </source>
</evidence>
<keyword evidence="1" id="KW-0812">Transmembrane</keyword>
<evidence type="ECO:0000256" key="1">
    <source>
        <dbReference type="SAM" id="Phobius"/>
    </source>
</evidence>
<gene>
    <name evidence="2" type="ORF">LNINA_LOCUS3624</name>
</gene>
<dbReference type="EMBL" id="CAVLEF010000005">
    <property type="protein sequence ID" value="CAK1543832.1"/>
    <property type="molecule type" value="Genomic_DNA"/>
</dbReference>
<accession>A0AAV1J2Y2</accession>
<evidence type="ECO:0000313" key="2">
    <source>
        <dbReference type="EMBL" id="CAK1543832.1"/>
    </source>
</evidence>
<name>A0AAV1J2Y2_9NEOP</name>